<dbReference type="EMBL" id="BDEQ01000001">
    <property type="protein sequence ID" value="GAT92604.1"/>
    <property type="molecule type" value="Genomic_DNA"/>
</dbReference>
<dbReference type="GO" id="GO:0005829">
    <property type="term" value="C:cytosol"/>
    <property type="evidence" value="ECO:0007669"/>
    <property type="project" value="TreeGrafter"/>
</dbReference>
<dbReference type="PANTHER" id="PTHR12305:SF81">
    <property type="entry name" value="PHOSPHATIDYLINOSITOL 3,4,5-TRISPHOSPHATE 3-PHOSPHATASE AND DUAL-SPECIFICITY PROTEIN PHOSPHATASE PTEN"/>
    <property type="match status" value="1"/>
</dbReference>
<dbReference type="GO" id="GO:0005886">
    <property type="term" value="C:plasma membrane"/>
    <property type="evidence" value="ECO:0007669"/>
    <property type="project" value="TreeGrafter"/>
</dbReference>
<dbReference type="GO" id="GO:0046856">
    <property type="term" value="P:phosphatidylinositol dephosphorylation"/>
    <property type="evidence" value="ECO:0007669"/>
    <property type="project" value="TreeGrafter"/>
</dbReference>
<dbReference type="InterPro" id="IPR000387">
    <property type="entry name" value="Tyr_Pase_dom"/>
</dbReference>
<protein>
    <recommendedName>
        <fullName evidence="2">phosphatidylinositol-3,4,5-trisphosphate 3-phosphatase</fullName>
        <ecNumber evidence="2">3.1.3.67</ecNumber>
    </recommendedName>
</protein>
<evidence type="ECO:0000256" key="4">
    <source>
        <dbReference type="ARBA" id="ARBA00022912"/>
    </source>
</evidence>
<comment type="caution">
    <text evidence="7">The sequence shown here is derived from an EMBL/GenBank/DDBJ whole genome shotgun (WGS) entry which is preliminary data.</text>
</comment>
<dbReference type="eggNOG" id="KOG2283">
    <property type="taxonomic scope" value="Eukaryota"/>
</dbReference>
<feature type="domain" description="Tyrosine specific protein phosphatases" evidence="5">
    <location>
        <begin position="107"/>
        <end position="160"/>
    </location>
</feature>
<accession>A0A175JGK7</accession>
<feature type="domain" description="Phosphatase tensin-type" evidence="6">
    <location>
        <begin position="14"/>
        <end position="186"/>
    </location>
</feature>
<gene>
    <name evidence="7" type="ORF">CL6EHI_197000</name>
</gene>
<dbReference type="InterPro" id="IPR016130">
    <property type="entry name" value="Tyr_Pase_AS"/>
</dbReference>
<dbReference type="GO" id="GO:0005634">
    <property type="term" value="C:nucleus"/>
    <property type="evidence" value="ECO:0007669"/>
    <property type="project" value="TreeGrafter"/>
</dbReference>
<keyword evidence="4" id="KW-0904">Protein phosphatase</keyword>
<dbReference type="GO" id="GO:0016314">
    <property type="term" value="F:phosphatidylinositol-3,4,5-trisphosphate 3-phosphatase activity"/>
    <property type="evidence" value="ECO:0007669"/>
    <property type="project" value="UniProtKB-EC"/>
</dbReference>
<dbReference type="Pfam" id="PF22785">
    <property type="entry name" value="Tc-R-P"/>
    <property type="match status" value="1"/>
</dbReference>
<organism evidence="7 8">
    <name type="scientific">Entamoeba histolytica</name>
    <dbReference type="NCBI Taxonomy" id="5759"/>
    <lineage>
        <taxon>Eukaryota</taxon>
        <taxon>Amoebozoa</taxon>
        <taxon>Evosea</taxon>
        <taxon>Archamoebae</taxon>
        <taxon>Mastigamoebida</taxon>
        <taxon>Entamoebidae</taxon>
        <taxon>Entamoeba</taxon>
    </lineage>
</organism>
<dbReference type="VEuPathDB" id="AmoebaDB:EHI7A_083590"/>
<dbReference type="GO" id="GO:0051896">
    <property type="term" value="P:regulation of phosphatidylinositol 3-kinase/protein kinase B signal transduction"/>
    <property type="evidence" value="ECO:0007669"/>
    <property type="project" value="TreeGrafter"/>
</dbReference>
<evidence type="ECO:0000259" key="6">
    <source>
        <dbReference type="PROSITE" id="PS51181"/>
    </source>
</evidence>
<dbReference type="PROSITE" id="PS00383">
    <property type="entry name" value="TYR_PHOSPHATASE_1"/>
    <property type="match status" value="1"/>
</dbReference>
<dbReference type="VEuPathDB" id="AmoebaDB:KM1_031090"/>
<dbReference type="Proteomes" id="UP000078387">
    <property type="component" value="Unassembled WGS sequence"/>
</dbReference>
<dbReference type="VEuPathDB" id="AmoebaDB:EHI_197000"/>
<dbReference type="EC" id="3.1.3.67" evidence="2"/>
<dbReference type="PANTHER" id="PTHR12305">
    <property type="entry name" value="PHOSPHATASE WITH HOMOLOGY TO TENSIN"/>
    <property type="match status" value="1"/>
</dbReference>
<evidence type="ECO:0000256" key="1">
    <source>
        <dbReference type="ARBA" id="ARBA00007881"/>
    </source>
</evidence>
<dbReference type="VEuPathDB" id="AmoebaDB:EHI5A_028220"/>
<evidence type="ECO:0000313" key="8">
    <source>
        <dbReference type="Proteomes" id="UP000078387"/>
    </source>
</evidence>
<name>A0A175JGK7_ENTHI</name>
<proteinExistence type="inferred from homology"/>
<dbReference type="AlphaFoldDB" id="A0A175JGK7"/>
<dbReference type="GO" id="GO:0042995">
    <property type="term" value="C:cell projection"/>
    <property type="evidence" value="ECO:0007669"/>
    <property type="project" value="TreeGrafter"/>
</dbReference>
<dbReference type="GO" id="GO:0043491">
    <property type="term" value="P:phosphatidylinositol 3-kinase/protein kinase B signal transduction"/>
    <property type="evidence" value="ECO:0007669"/>
    <property type="project" value="TreeGrafter"/>
</dbReference>
<dbReference type="InterPro" id="IPR029023">
    <property type="entry name" value="Tensin_phosphatase"/>
</dbReference>
<dbReference type="InterPro" id="IPR045101">
    <property type="entry name" value="PTP_PTEN"/>
</dbReference>
<dbReference type="GO" id="GO:0004725">
    <property type="term" value="F:protein tyrosine phosphatase activity"/>
    <property type="evidence" value="ECO:0007669"/>
    <property type="project" value="TreeGrafter"/>
</dbReference>
<evidence type="ECO:0000256" key="2">
    <source>
        <dbReference type="ARBA" id="ARBA00013015"/>
    </source>
</evidence>
<dbReference type="VEuPathDB" id="AmoebaDB:EHI8A_018060"/>
<dbReference type="PROSITE" id="PS50056">
    <property type="entry name" value="TYR_PHOSPHATASE_2"/>
    <property type="match status" value="1"/>
</dbReference>
<reference evidence="7 8" key="1">
    <citation type="submission" date="2016-05" db="EMBL/GenBank/DDBJ databases">
        <title>First whole genome sequencing of Entamoeba histolytica HM1:IMSS-clone-6.</title>
        <authorList>
            <person name="Mukherjee Avik.K."/>
            <person name="Izumyama S."/>
            <person name="Nakada-Tsukui K."/>
            <person name="Nozaki T."/>
        </authorList>
    </citation>
    <scope>NUCLEOTIDE SEQUENCE [LARGE SCALE GENOMIC DNA]</scope>
    <source>
        <strain evidence="7 8">HM1:IMSS clone 6</strain>
    </source>
</reference>
<sequence>MANVLREAVSKAKRRYQQYGFDLDLSYITPRIIAMGFPSEKFEAAYRNPLVDVLQFFETFHKGHYKVYNFCREKPYDGEHKIKGEYEYFPFDDHNAPEYQIIPQLCKDVDDYLKADERNVIALHCKAGKGRTGLMSACFLVYMLDSLNAHEAIDFYGTTRTFNKKGVTIPSQLKYINYWSAALKYRFNIGERTVKMVKIEMTPTPRIAHNFKIFLSLHSTFSVLI</sequence>
<evidence type="ECO:0000256" key="3">
    <source>
        <dbReference type="ARBA" id="ARBA00022801"/>
    </source>
</evidence>
<dbReference type="SUPFAM" id="SSF52799">
    <property type="entry name" value="(Phosphotyrosine protein) phosphatases II"/>
    <property type="match status" value="1"/>
</dbReference>
<dbReference type="InterPro" id="IPR029021">
    <property type="entry name" value="Prot-tyrosine_phosphatase-like"/>
</dbReference>
<dbReference type="PROSITE" id="PS51181">
    <property type="entry name" value="PPASE_TENSIN"/>
    <property type="match status" value="1"/>
</dbReference>
<dbReference type="GO" id="GO:0048870">
    <property type="term" value="P:cell motility"/>
    <property type="evidence" value="ECO:0007669"/>
    <property type="project" value="TreeGrafter"/>
</dbReference>
<evidence type="ECO:0000259" key="5">
    <source>
        <dbReference type="PROSITE" id="PS50056"/>
    </source>
</evidence>
<dbReference type="InterPro" id="IPR051281">
    <property type="entry name" value="Dual-spec_lipid-protein_phosph"/>
</dbReference>
<dbReference type="CDD" id="cd14509">
    <property type="entry name" value="PTP_PTEN"/>
    <property type="match status" value="1"/>
</dbReference>
<evidence type="ECO:0000313" key="7">
    <source>
        <dbReference type="EMBL" id="GAT92604.1"/>
    </source>
</evidence>
<comment type="similarity">
    <text evidence="1">Belongs to the PTEN phosphatase protein family.</text>
</comment>
<keyword evidence="3" id="KW-0378">Hydrolase</keyword>
<dbReference type="Gene3D" id="3.90.190.10">
    <property type="entry name" value="Protein tyrosine phosphatase superfamily"/>
    <property type="match status" value="1"/>
</dbReference>